<proteinExistence type="predicted"/>
<gene>
    <name evidence="1" type="ORF">F8M41_013297</name>
</gene>
<accession>A0A8H4EUR2</accession>
<reference evidence="1 2" key="1">
    <citation type="journal article" date="2019" name="Environ. Microbiol.">
        <title>At the nexus of three kingdoms: the genome of the mycorrhizal fungus Gigaspora margarita provides insights into plant, endobacterial and fungal interactions.</title>
        <authorList>
            <person name="Venice F."/>
            <person name="Ghignone S."/>
            <person name="Salvioli di Fossalunga A."/>
            <person name="Amselem J."/>
            <person name="Novero M."/>
            <person name="Xianan X."/>
            <person name="Sedzielewska Toro K."/>
            <person name="Morin E."/>
            <person name="Lipzen A."/>
            <person name="Grigoriev I.V."/>
            <person name="Henrissat B."/>
            <person name="Martin F.M."/>
            <person name="Bonfante P."/>
        </authorList>
    </citation>
    <scope>NUCLEOTIDE SEQUENCE [LARGE SCALE GENOMIC DNA]</scope>
    <source>
        <strain evidence="1 2">BEG34</strain>
    </source>
</reference>
<keyword evidence="2" id="KW-1185">Reference proteome</keyword>
<dbReference type="AlphaFoldDB" id="A0A8H4EUR2"/>
<dbReference type="EMBL" id="WTPW01000028">
    <property type="protein sequence ID" value="KAF0557529.1"/>
    <property type="molecule type" value="Genomic_DNA"/>
</dbReference>
<protein>
    <submittedName>
        <fullName evidence="1">Uncharacterized protein</fullName>
    </submittedName>
</protein>
<evidence type="ECO:0000313" key="1">
    <source>
        <dbReference type="EMBL" id="KAF0557529.1"/>
    </source>
</evidence>
<sequence>MCFKEHQTNLFKSEEGITLADAFRKNITLTSLIKGRKSIIKDALQGYQTRNGRNCLKSKKEIALEDALLKNITTTLDQRKKKCCWIHIARVPS</sequence>
<evidence type="ECO:0000313" key="2">
    <source>
        <dbReference type="Proteomes" id="UP000439903"/>
    </source>
</evidence>
<dbReference type="Proteomes" id="UP000439903">
    <property type="component" value="Unassembled WGS sequence"/>
</dbReference>
<comment type="caution">
    <text evidence="1">The sequence shown here is derived from an EMBL/GenBank/DDBJ whole genome shotgun (WGS) entry which is preliminary data.</text>
</comment>
<organism evidence="1 2">
    <name type="scientific">Gigaspora margarita</name>
    <dbReference type="NCBI Taxonomy" id="4874"/>
    <lineage>
        <taxon>Eukaryota</taxon>
        <taxon>Fungi</taxon>
        <taxon>Fungi incertae sedis</taxon>
        <taxon>Mucoromycota</taxon>
        <taxon>Glomeromycotina</taxon>
        <taxon>Glomeromycetes</taxon>
        <taxon>Diversisporales</taxon>
        <taxon>Gigasporaceae</taxon>
        <taxon>Gigaspora</taxon>
    </lineage>
</organism>
<name>A0A8H4EUR2_GIGMA</name>